<dbReference type="InterPro" id="IPR013656">
    <property type="entry name" value="PAS_4"/>
</dbReference>
<evidence type="ECO:0000256" key="8">
    <source>
        <dbReference type="ARBA" id="ARBA00022777"/>
    </source>
</evidence>
<dbReference type="CDD" id="cd00130">
    <property type="entry name" value="PAS"/>
    <property type="match status" value="1"/>
</dbReference>
<evidence type="ECO:0000256" key="9">
    <source>
        <dbReference type="ARBA" id="ARBA00022840"/>
    </source>
</evidence>
<feature type="domain" description="HAMP" evidence="13">
    <location>
        <begin position="195"/>
        <end position="247"/>
    </location>
</feature>
<evidence type="ECO:0000256" key="4">
    <source>
        <dbReference type="ARBA" id="ARBA00022475"/>
    </source>
</evidence>
<keyword evidence="8" id="KW-0418">Kinase</keyword>
<dbReference type="InterPro" id="IPR038320">
    <property type="entry name" value="KinB_N_sf"/>
</dbReference>
<comment type="subcellular location">
    <subcellularLocation>
        <location evidence="2">Cell membrane</location>
        <topology evidence="2">Multi-pass membrane protein</topology>
    </subcellularLocation>
</comment>
<evidence type="ECO:0000259" key="13">
    <source>
        <dbReference type="PROSITE" id="PS50885"/>
    </source>
</evidence>
<feature type="domain" description="PAS" evidence="12">
    <location>
        <begin position="256"/>
        <end position="291"/>
    </location>
</feature>
<dbReference type="Gene3D" id="6.10.340.10">
    <property type="match status" value="1"/>
</dbReference>
<dbReference type="InterPro" id="IPR036097">
    <property type="entry name" value="HisK_dim/P_sf"/>
</dbReference>
<keyword evidence="9" id="KW-0067">ATP-binding</keyword>
<dbReference type="Pfam" id="PF00512">
    <property type="entry name" value="HisKA"/>
    <property type="match status" value="1"/>
</dbReference>
<protein>
    <recommendedName>
        <fullName evidence="3">histidine kinase</fullName>
        <ecNumber evidence="3">2.7.13.3</ecNumber>
    </recommendedName>
</protein>
<dbReference type="Gene3D" id="3.30.565.10">
    <property type="entry name" value="Histidine kinase-like ATPase, C-terminal domain"/>
    <property type="match status" value="1"/>
</dbReference>
<dbReference type="Gene3D" id="1.10.287.130">
    <property type="match status" value="1"/>
</dbReference>
<evidence type="ECO:0000259" key="12">
    <source>
        <dbReference type="PROSITE" id="PS50112"/>
    </source>
</evidence>
<gene>
    <name evidence="14" type="ORF">JQX08_17785</name>
</gene>
<dbReference type="SMART" id="SM00387">
    <property type="entry name" value="HATPase_c"/>
    <property type="match status" value="1"/>
</dbReference>
<evidence type="ECO:0000256" key="5">
    <source>
        <dbReference type="ARBA" id="ARBA00022553"/>
    </source>
</evidence>
<dbReference type="SMART" id="SM00388">
    <property type="entry name" value="HisKA"/>
    <property type="match status" value="1"/>
</dbReference>
<dbReference type="CDD" id="cd00082">
    <property type="entry name" value="HisKA"/>
    <property type="match status" value="1"/>
</dbReference>
<evidence type="ECO:0000256" key="2">
    <source>
        <dbReference type="ARBA" id="ARBA00004651"/>
    </source>
</evidence>
<dbReference type="InterPro" id="IPR036890">
    <property type="entry name" value="HATPase_C_sf"/>
</dbReference>
<dbReference type="InterPro" id="IPR003594">
    <property type="entry name" value="HATPase_dom"/>
</dbReference>
<dbReference type="CDD" id="cd06225">
    <property type="entry name" value="HAMP"/>
    <property type="match status" value="1"/>
</dbReference>
<sequence length="595" mass="65454">MKLPMKLRTRMFLSISALITVALLGLLFGVVGVLQLARSQETVSGNSFALVEASQKLRQTLGDQMVIVINEQPDLVAWQRSRDQFRGLLDSTRRLPLEDSARHDLELVADDYAAFVALVETPSGIRPELAGNEAYTRLFNGLRGRLIEAQNRAFITIGELEGQARQRATLIAALLGLMGGAVLLIGVITANSVARRFGAPIDQLARAADQVGRGNYDVVLPVSPVTELALLSRRFGLMTEALRVHHSANANQLLSSEGRLKAVLDSIDDGLVILDAEGRVEHANPVATRQLFWQGDPHGQRLGRLLADPGVEEAVQRVLSGQLLEQVPADLAIDSGGEHRLLTWSLTPVQHAEGRSVGAVMVLRDVTELRVFERVRSEFVLRASHELRTPVTGMHMAFNLLRERQQFAPGSRELDLADTVDEEMQRLVQLINDLLNFSRYQNGLHKLERAPCDLGQLLDSARGRFAEQAAARQIQLHTETQGVLPRVSLDLALIERVLDNLLSNALRHSEDGGEVQLQARRHGERVILSVQDQGEGIPFGQQARIFEPFVQVGRRKGGVGLGLALSKEIVQLHGGRLNVYSRPGQGAQFYLSLPV</sequence>
<dbReference type="Pfam" id="PF16767">
    <property type="entry name" value="KinB_sensor"/>
    <property type="match status" value="1"/>
</dbReference>
<dbReference type="SMART" id="SM00304">
    <property type="entry name" value="HAMP"/>
    <property type="match status" value="1"/>
</dbReference>
<dbReference type="InterPro" id="IPR031909">
    <property type="entry name" value="KinB_sensor_dom"/>
</dbReference>
<keyword evidence="10" id="KW-0812">Transmembrane</keyword>
<evidence type="ECO:0000256" key="7">
    <source>
        <dbReference type="ARBA" id="ARBA00022741"/>
    </source>
</evidence>
<evidence type="ECO:0000256" key="6">
    <source>
        <dbReference type="ARBA" id="ARBA00022679"/>
    </source>
</evidence>
<dbReference type="PRINTS" id="PR00344">
    <property type="entry name" value="BCTRLSENSOR"/>
</dbReference>
<keyword evidence="10" id="KW-0472">Membrane</keyword>
<dbReference type="InterPro" id="IPR005467">
    <property type="entry name" value="His_kinase_dom"/>
</dbReference>
<dbReference type="InterPro" id="IPR050980">
    <property type="entry name" value="2C_sensor_his_kinase"/>
</dbReference>
<evidence type="ECO:0000259" key="11">
    <source>
        <dbReference type="PROSITE" id="PS50109"/>
    </source>
</evidence>
<evidence type="ECO:0000313" key="14">
    <source>
        <dbReference type="EMBL" id="MBM7062568.1"/>
    </source>
</evidence>
<dbReference type="Pfam" id="PF02518">
    <property type="entry name" value="HATPase_c"/>
    <property type="match status" value="1"/>
</dbReference>
<dbReference type="InterPro" id="IPR000014">
    <property type="entry name" value="PAS"/>
</dbReference>
<dbReference type="InterPro" id="IPR003660">
    <property type="entry name" value="HAMP_dom"/>
</dbReference>
<evidence type="ECO:0000256" key="10">
    <source>
        <dbReference type="SAM" id="Phobius"/>
    </source>
</evidence>
<proteinExistence type="predicted"/>
<dbReference type="EMBL" id="JAFEUP010000005">
    <property type="protein sequence ID" value="MBM7062568.1"/>
    <property type="molecule type" value="Genomic_DNA"/>
</dbReference>
<comment type="catalytic activity">
    <reaction evidence="1">
        <text>ATP + protein L-histidine = ADP + protein N-phospho-L-histidine.</text>
        <dbReference type="EC" id="2.7.13.3"/>
    </reaction>
</comment>
<dbReference type="InterPro" id="IPR035965">
    <property type="entry name" value="PAS-like_dom_sf"/>
</dbReference>
<name>A0ABS2IL09_9GAMM</name>
<dbReference type="PROSITE" id="PS50109">
    <property type="entry name" value="HIS_KIN"/>
    <property type="match status" value="1"/>
</dbReference>
<keyword evidence="15" id="KW-1185">Reference proteome</keyword>
<keyword evidence="7" id="KW-0547">Nucleotide-binding</keyword>
<dbReference type="CDD" id="cd19409">
    <property type="entry name" value="KinB_sensor"/>
    <property type="match status" value="1"/>
</dbReference>
<keyword evidence="6" id="KW-0808">Transferase</keyword>
<dbReference type="PROSITE" id="PS50885">
    <property type="entry name" value="HAMP"/>
    <property type="match status" value="1"/>
</dbReference>
<keyword evidence="10" id="KW-1133">Transmembrane helix</keyword>
<dbReference type="SUPFAM" id="SSF55874">
    <property type="entry name" value="ATPase domain of HSP90 chaperone/DNA topoisomerase II/histidine kinase"/>
    <property type="match status" value="1"/>
</dbReference>
<dbReference type="InterPro" id="IPR003661">
    <property type="entry name" value="HisK_dim/P_dom"/>
</dbReference>
<dbReference type="Pfam" id="PF00672">
    <property type="entry name" value="HAMP"/>
    <property type="match status" value="1"/>
</dbReference>
<dbReference type="Gene3D" id="3.30.450.20">
    <property type="entry name" value="PAS domain"/>
    <property type="match status" value="1"/>
</dbReference>
<dbReference type="NCBIfam" id="TIGR00229">
    <property type="entry name" value="sensory_box"/>
    <property type="match status" value="1"/>
</dbReference>
<dbReference type="PROSITE" id="PS50112">
    <property type="entry name" value="PAS"/>
    <property type="match status" value="1"/>
</dbReference>
<dbReference type="SUPFAM" id="SSF158472">
    <property type="entry name" value="HAMP domain-like"/>
    <property type="match status" value="1"/>
</dbReference>
<dbReference type="RefSeq" id="WP_205349749.1">
    <property type="nucleotide sequence ID" value="NZ_JAFEUP010000005.1"/>
</dbReference>
<dbReference type="EC" id="2.7.13.3" evidence="3"/>
<keyword evidence="4" id="KW-1003">Cell membrane</keyword>
<reference evidence="14 15" key="1">
    <citation type="submission" date="2021-02" db="EMBL/GenBank/DDBJ databases">
        <authorList>
            <person name="Lee D.-H."/>
        </authorList>
    </citation>
    <scope>NUCLEOTIDE SEQUENCE [LARGE SCALE GENOMIC DNA]</scope>
    <source>
        <strain evidence="14 15">UL073</strain>
    </source>
</reference>
<dbReference type="Pfam" id="PF08448">
    <property type="entry name" value="PAS_4"/>
    <property type="match status" value="1"/>
</dbReference>
<accession>A0ABS2IL09</accession>
<dbReference type="SMART" id="SM00091">
    <property type="entry name" value="PAS"/>
    <property type="match status" value="1"/>
</dbReference>
<dbReference type="PANTHER" id="PTHR44936">
    <property type="entry name" value="SENSOR PROTEIN CREC"/>
    <property type="match status" value="1"/>
</dbReference>
<dbReference type="Proteomes" id="UP000717995">
    <property type="component" value="Unassembled WGS sequence"/>
</dbReference>
<evidence type="ECO:0000256" key="3">
    <source>
        <dbReference type="ARBA" id="ARBA00012438"/>
    </source>
</evidence>
<feature type="domain" description="Histidine kinase" evidence="11">
    <location>
        <begin position="382"/>
        <end position="595"/>
    </location>
</feature>
<dbReference type="SUPFAM" id="SSF47384">
    <property type="entry name" value="Homodimeric domain of signal transducing histidine kinase"/>
    <property type="match status" value="1"/>
</dbReference>
<dbReference type="CDD" id="cd00075">
    <property type="entry name" value="HATPase"/>
    <property type="match status" value="1"/>
</dbReference>
<organism evidence="14 15">
    <name type="scientific">Zestomonas insulae</name>
    <dbReference type="NCBI Taxonomy" id="2809017"/>
    <lineage>
        <taxon>Bacteria</taxon>
        <taxon>Pseudomonadati</taxon>
        <taxon>Pseudomonadota</taxon>
        <taxon>Gammaproteobacteria</taxon>
        <taxon>Pseudomonadales</taxon>
        <taxon>Pseudomonadaceae</taxon>
        <taxon>Zestomonas</taxon>
    </lineage>
</organism>
<keyword evidence="5" id="KW-0597">Phosphoprotein</keyword>
<dbReference type="Gene3D" id="1.20.120.880">
    <property type="entry name" value="Histidine kinase (KinB), sensor domain"/>
    <property type="match status" value="1"/>
</dbReference>
<dbReference type="SUPFAM" id="SSF55785">
    <property type="entry name" value="PYP-like sensor domain (PAS domain)"/>
    <property type="match status" value="1"/>
</dbReference>
<dbReference type="InterPro" id="IPR004358">
    <property type="entry name" value="Sig_transdc_His_kin-like_C"/>
</dbReference>
<feature type="transmembrane region" description="Helical" evidence="10">
    <location>
        <begin position="170"/>
        <end position="190"/>
    </location>
</feature>
<dbReference type="PANTHER" id="PTHR44936:SF10">
    <property type="entry name" value="SENSOR PROTEIN RSTB"/>
    <property type="match status" value="1"/>
</dbReference>
<evidence type="ECO:0000313" key="15">
    <source>
        <dbReference type="Proteomes" id="UP000717995"/>
    </source>
</evidence>
<evidence type="ECO:0000256" key="1">
    <source>
        <dbReference type="ARBA" id="ARBA00000085"/>
    </source>
</evidence>
<comment type="caution">
    <text evidence="14">The sequence shown here is derived from an EMBL/GenBank/DDBJ whole genome shotgun (WGS) entry which is preliminary data.</text>
</comment>